<feature type="region of interest" description="Disordered" evidence="1">
    <location>
        <begin position="302"/>
        <end position="328"/>
    </location>
</feature>
<proteinExistence type="predicted"/>
<name>A0A644T477_9ZZZZ</name>
<evidence type="ECO:0000256" key="1">
    <source>
        <dbReference type="SAM" id="MobiDB-lite"/>
    </source>
</evidence>
<organism evidence="2">
    <name type="scientific">bioreactor metagenome</name>
    <dbReference type="NCBI Taxonomy" id="1076179"/>
    <lineage>
        <taxon>unclassified sequences</taxon>
        <taxon>metagenomes</taxon>
        <taxon>ecological metagenomes</taxon>
    </lineage>
</organism>
<protein>
    <submittedName>
        <fullName evidence="2">Uncharacterized protein</fullName>
    </submittedName>
</protein>
<gene>
    <name evidence="2" type="ORF">SDC9_06897</name>
</gene>
<dbReference type="AlphaFoldDB" id="A0A644T477"/>
<reference evidence="2" key="1">
    <citation type="submission" date="2019-08" db="EMBL/GenBank/DDBJ databases">
        <authorList>
            <person name="Kucharzyk K."/>
            <person name="Murdoch R.W."/>
            <person name="Higgins S."/>
            <person name="Loffler F."/>
        </authorList>
    </citation>
    <scope>NUCLEOTIDE SEQUENCE</scope>
</reference>
<sequence>MLFQRQPGIGHGVAVGILVLGVGEVLLGRIPGVDVAHAAGIIRHVARGAEEHARHVHELGEGEVNQQYADQSKVREEQGVDAHGGHRRKVGQAHDEDLDLGDFGLVEIAQADAGTHDADDQPQGEVIVGKRKVAQAFVEQAASQKEQQRYQQQAARPEEAGRAKLHDAVNAFQKANTGRHGFHKETEVTDKNQQEAVVEQQGKNPQPLGGIIDGARPVADGIKFPYFRNRVAEQRTEAEHFQKHALHNTPSCAGTVDFCLLDEVKRLLLPTCGGDAEGHGRFGPVHHAPDDTGDEHDYCHIRQRHAEQARKPYGRSRPGDGSYEQHQQ</sequence>
<evidence type="ECO:0000313" key="2">
    <source>
        <dbReference type="EMBL" id="MPL61327.1"/>
    </source>
</evidence>
<dbReference type="EMBL" id="VSSQ01000014">
    <property type="protein sequence ID" value="MPL61327.1"/>
    <property type="molecule type" value="Genomic_DNA"/>
</dbReference>
<accession>A0A644T477</accession>
<comment type="caution">
    <text evidence="2">The sequence shown here is derived from an EMBL/GenBank/DDBJ whole genome shotgun (WGS) entry which is preliminary data.</text>
</comment>